<comment type="caution">
    <text evidence="2">The sequence shown here is derived from an EMBL/GenBank/DDBJ whole genome shotgun (WGS) entry which is preliminary data.</text>
</comment>
<name>A0A4Q7JG65_9PSEU</name>
<keyword evidence="3" id="KW-1185">Reference proteome</keyword>
<accession>A0A4Q7JG65</accession>
<organism evidence="2 3">
    <name type="scientific">Amycolatopsis suaedae</name>
    <dbReference type="NCBI Taxonomy" id="2510978"/>
    <lineage>
        <taxon>Bacteria</taxon>
        <taxon>Bacillati</taxon>
        <taxon>Actinomycetota</taxon>
        <taxon>Actinomycetes</taxon>
        <taxon>Pseudonocardiales</taxon>
        <taxon>Pseudonocardiaceae</taxon>
        <taxon>Amycolatopsis</taxon>
    </lineage>
</organism>
<dbReference type="OrthoDB" id="3629081at2"/>
<gene>
    <name evidence="2" type="ORF">EWH70_01195</name>
</gene>
<dbReference type="RefSeq" id="WP_130473303.1">
    <property type="nucleotide sequence ID" value="NZ_SFCC01000001.1"/>
</dbReference>
<dbReference type="AlphaFoldDB" id="A0A4Q7JG65"/>
<dbReference type="EMBL" id="SFCC01000001">
    <property type="protein sequence ID" value="RZQ65734.1"/>
    <property type="molecule type" value="Genomic_DNA"/>
</dbReference>
<evidence type="ECO:0000313" key="3">
    <source>
        <dbReference type="Proteomes" id="UP000292003"/>
    </source>
</evidence>
<protein>
    <submittedName>
        <fullName evidence="2">Uncharacterized protein</fullName>
    </submittedName>
</protein>
<evidence type="ECO:0000313" key="2">
    <source>
        <dbReference type="EMBL" id="RZQ65734.1"/>
    </source>
</evidence>
<sequence length="115" mass="12942">MFEPVFSAEVFRVAAGRPDVPPRLALAADAVREGKFTWEDVAAGTCTHPIAASLFTAKARQSLWPVLERIEAELDGPPEPQPEPRPRRLPVPDEDFSEHTYLHDAMDPPKRNTWR</sequence>
<proteinExistence type="predicted"/>
<feature type="region of interest" description="Disordered" evidence="1">
    <location>
        <begin position="71"/>
        <end position="115"/>
    </location>
</feature>
<evidence type="ECO:0000256" key="1">
    <source>
        <dbReference type="SAM" id="MobiDB-lite"/>
    </source>
</evidence>
<reference evidence="2 3" key="1">
    <citation type="submission" date="2019-02" db="EMBL/GenBank/DDBJ databases">
        <title>Draft genome sequence of Amycolatopsis sp. 8-3EHSu isolated from roots of Suaeda maritima.</title>
        <authorList>
            <person name="Duangmal K."/>
            <person name="Chantavorakit T."/>
        </authorList>
    </citation>
    <scope>NUCLEOTIDE SEQUENCE [LARGE SCALE GENOMIC DNA]</scope>
    <source>
        <strain evidence="2 3">8-3EHSu</strain>
    </source>
</reference>
<feature type="compositionally biased region" description="Basic and acidic residues" evidence="1">
    <location>
        <begin position="97"/>
        <end position="115"/>
    </location>
</feature>
<dbReference type="Proteomes" id="UP000292003">
    <property type="component" value="Unassembled WGS sequence"/>
</dbReference>